<feature type="compositionally biased region" description="Basic residues" evidence="1">
    <location>
        <begin position="334"/>
        <end position="355"/>
    </location>
</feature>
<feature type="compositionally biased region" description="Low complexity" evidence="1">
    <location>
        <begin position="387"/>
        <end position="403"/>
    </location>
</feature>
<keyword evidence="2" id="KW-0812">Transmembrane</keyword>
<keyword evidence="2" id="KW-1133">Transmembrane helix</keyword>
<feature type="transmembrane region" description="Helical" evidence="2">
    <location>
        <begin position="102"/>
        <end position="127"/>
    </location>
</feature>
<feature type="compositionally biased region" description="Polar residues" evidence="1">
    <location>
        <begin position="404"/>
        <end position="418"/>
    </location>
</feature>
<protein>
    <submittedName>
        <fullName evidence="4">TSC22 domain family protein 1</fullName>
    </submittedName>
</protein>
<gene>
    <name evidence="4" type="primary">LOC105274013</name>
</gene>
<evidence type="ECO:0000313" key="3">
    <source>
        <dbReference type="Proteomes" id="UP000694866"/>
    </source>
</evidence>
<name>A0A9R1UB83_9HYME</name>
<feature type="compositionally biased region" description="Basic and acidic residues" evidence="1">
    <location>
        <begin position="298"/>
        <end position="317"/>
    </location>
</feature>
<proteinExistence type="predicted"/>
<dbReference type="GeneID" id="105274013"/>
<keyword evidence="2" id="KW-0472">Membrane</keyword>
<evidence type="ECO:0000256" key="2">
    <source>
        <dbReference type="SAM" id="Phobius"/>
    </source>
</evidence>
<dbReference type="RefSeq" id="XP_011315104.1">
    <property type="nucleotide sequence ID" value="XM_011316802.1"/>
</dbReference>
<dbReference type="Proteomes" id="UP000694866">
    <property type="component" value="Unplaced"/>
</dbReference>
<keyword evidence="3" id="KW-1185">Reference proteome</keyword>
<dbReference type="KEGG" id="fas:105274013"/>
<evidence type="ECO:0000256" key="1">
    <source>
        <dbReference type="SAM" id="MobiDB-lite"/>
    </source>
</evidence>
<organism evidence="3 4">
    <name type="scientific">Fopius arisanus</name>
    <dbReference type="NCBI Taxonomy" id="64838"/>
    <lineage>
        <taxon>Eukaryota</taxon>
        <taxon>Metazoa</taxon>
        <taxon>Ecdysozoa</taxon>
        <taxon>Arthropoda</taxon>
        <taxon>Hexapoda</taxon>
        <taxon>Insecta</taxon>
        <taxon>Pterygota</taxon>
        <taxon>Neoptera</taxon>
        <taxon>Endopterygota</taxon>
        <taxon>Hymenoptera</taxon>
        <taxon>Apocrita</taxon>
        <taxon>Ichneumonoidea</taxon>
        <taxon>Braconidae</taxon>
        <taxon>Opiinae</taxon>
        <taxon>Fopius</taxon>
    </lineage>
</organism>
<feature type="compositionally biased region" description="Polar residues" evidence="1">
    <location>
        <begin position="356"/>
        <end position="379"/>
    </location>
</feature>
<reference evidence="4" key="1">
    <citation type="submission" date="2025-08" db="UniProtKB">
        <authorList>
            <consortium name="RefSeq"/>
        </authorList>
    </citation>
    <scope>IDENTIFICATION</scope>
    <source>
        <strain evidence="4">USDA-PBARC FA_bdor</strain>
        <tissue evidence="4">Whole organism</tissue>
    </source>
</reference>
<sequence length="439" mass="47627">MDDLAMTAAGSTSNPPVSPNDDINWFAGIAEEELLYYTSNDVDSLWAVIGSFVPPPPRPPYLPEEGISTDGLTTCDLCTWALRNDRHLSFSLDGTLEAPGEFGWVLTLIIVSLISAAIGAVVMVTLLHCRRIKSAGGRGGCCGVGVDEANPQEPVTSGAGGVAGGGGVSVIPDRPPLELDKLPPYHDVTPTPGHNVWSWLGSRRGGGTAGVVTTPLSLPQHRCAINLPVENHYTHMQTDEALYAELDSQTASYASDLQLQLRGSSTYGDGVTTPGDEDEYHELDASRLHRRYSTSDNETLKRDSIRTRHSQRLKEPDYEMYENGPSTPIPPHTQNHHHTHPHPHHHHHHHHHHVQSQRNNGSAGDVNPSYQNTGYTGSDNEPDGPFLSSAPSSAYYSDLSSNSTNHQSNLPALNTPINQDQGQYRLAAINESTTPSDYI</sequence>
<accession>A0A9R1UB83</accession>
<feature type="region of interest" description="Disordered" evidence="1">
    <location>
        <begin position="265"/>
        <end position="418"/>
    </location>
</feature>
<dbReference type="OrthoDB" id="8067855at2759"/>
<evidence type="ECO:0000313" key="4">
    <source>
        <dbReference type="RefSeq" id="XP_011315104.1"/>
    </source>
</evidence>
<dbReference type="AlphaFoldDB" id="A0A9R1UB83"/>